<gene>
    <name evidence="2" type="ORF">GMD11_10245</name>
    <name evidence="3" type="ORF">GMD18_10235</name>
</gene>
<dbReference type="SMART" id="SM00382">
    <property type="entry name" value="AAA"/>
    <property type="match status" value="1"/>
</dbReference>
<dbReference type="EMBL" id="WNBW01000011">
    <property type="protein sequence ID" value="MTU04773.1"/>
    <property type="molecule type" value="Genomic_DNA"/>
</dbReference>
<feature type="domain" description="AAA+ ATPase" evidence="1">
    <location>
        <begin position="10"/>
        <end position="192"/>
    </location>
</feature>
<accession>A0A7X2XH94</accession>
<dbReference type="InterPro" id="IPR027417">
    <property type="entry name" value="P-loop_NTPase"/>
</dbReference>
<dbReference type="Proteomes" id="UP000443070">
    <property type="component" value="Unassembled WGS sequence"/>
</dbReference>
<protein>
    <submittedName>
        <fullName evidence="2">AAA family ATPase</fullName>
    </submittedName>
</protein>
<name>A0A7X2XH94_9FIRM</name>
<evidence type="ECO:0000313" key="2">
    <source>
        <dbReference type="EMBL" id="MTT76642.1"/>
    </source>
</evidence>
<dbReference type="SUPFAM" id="SSF52540">
    <property type="entry name" value="P-loop containing nucleoside triphosphate hydrolases"/>
    <property type="match status" value="1"/>
</dbReference>
<organism evidence="2 5">
    <name type="scientific">Phascolarctobacterium faecium</name>
    <dbReference type="NCBI Taxonomy" id="33025"/>
    <lineage>
        <taxon>Bacteria</taxon>
        <taxon>Bacillati</taxon>
        <taxon>Bacillota</taxon>
        <taxon>Negativicutes</taxon>
        <taxon>Acidaminococcales</taxon>
        <taxon>Acidaminococcaceae</taxon>
        <taxon>Phascolarctobacterium</taxon>
    </lineage>
</organism>
<evidence type="ECO:0000313" key="5">
    <source>
        <dbReference type="Proteomes" id="UP000484547"/>
    </source>
</evidence>
<evidence type="ECO:0000259" key="1">
    <source>
        <dbReference type="SMART" id="SM00382"/>
    </source>
</evidence>
<dbReference type="InterPro" id="IPR003593">
    <property type="entry name" value="AAA+_ATPase"/>
</dbReference>
<dbReference type="Pfam" id="PF13479">
    <property type="entry name" value="AAA_24"/>
    <property type="match status" value="1"/>
</dbReference>
<dbReference type="AlphaFoldDB" id="A0A7X2XH94"/>
<proteinExistence type="predicted"/>
<evidence type="ECO:0000313" key="4">
    <source>
        <dbReference type="Proteomes" id="UP000443070"/>
    </source>
</evidence>
<sequence>MFKKAERKRSYVKIALCGVSGSGKTYSALLMAQGLGEKIAMIDTENGSGELYSDLCEYDVAQLVPPFSPNKFISAIKEAEDAGYGVLIIDSLSHAWSGQGGILEMIDKKTAASRSGNSFVAWRDVTPEHNKLVDAILQCQMHVIVTMRSKTAYEMQNDEKGKKTPVKVGLAPIQREGMEYEFTLVFNIEREKHYALVSKDRTGLFKDTIDVITPATGELIQKWIDEGIEAPAPWVKFEEEKCFVKGKEGWMPVEEMSIDGLRFILSKRQYQNAHTAAKACLDEITAAEEAME</sequence>
<dbReference type="Gene3D" id="3.40.50.300">
    <property type="entry name" value="P-loop containing nucleotide triphosphate hydrolases"/>
    <property type="match status" value="1"/>
</dbReference>
<evidence type="ECO:0000313" key="3">
    <source>
        <dbReference type="EMBL" id="MTU04773.1"/>
    </source>
</evidence>
<dbReference type="RefSeq" id="WP_149955667.1">
    <property type="nucleotide sequence ID" value="NZ_WNBG01000011.1"/>
</dbReference>
<dbReference type="EMBL" id="WNBM01000010">
    <property type="protein sequence ID" value="MTT76642.1"/>
    <property type="molecule type" value="Genomic_DNA"/>
</dbReference>
<reference evidence="4 5" key="1">
    <citation type="journal article" date="2019" name="Nat. Med.">
        <title>A library of human gut bacterial isolates paired with longitudinal multiomics data enables mechanistic microbiome research.</title>
        <authorList>
            <person name="Poyet M."/>
            <person name="Groussin M."/>
            <person name="Gibbons S.M."/>
            <person name="Avila-Pacheco J."/>
            <person name="Jiang X."/>
            <person name="Kearney S.M."/>
            <person name="Perrotta A.R."/>
            <person name="Berdy B."/>
            <person name="Zhao S."/>
            <person name="Lieberman T.D."/>
            <person name="Swanson P.K."/>
            <person name="Smith M."/>
            <person name="Roesemann S."/>
            <person name="Alexander J.E."/>
            <person name="Rich S.A."/>
            <person name="Livny J."/>
            <person name="Vlamakis H."/>
            <person name="Clish C."/>
            <person name="Bullock K."/>
            <person name="Deik A."/>
            <person name="Scott J."/>
            <person name="Pierce K.A."/>
            <person name="Xavier R.J."/>
            <person name="Alm E.J."/>
        </authorList>
    </citation>
    <scope>NUCLEOTIDE SEQUENCE [LARGE SCALE GENOMIC DNA]</scope>
    <source>
        <strain evidence="2 5">BIOML-A13</strain>
        <strain evidence="3 4">BIOML-A3</strain>
    </source>
</reference>
<dbReference type="Proteomes" id="UP000484547">
    <property type="component" value="Unassembled WGS sequence"/>
</dbReference>
<dbReference type="OrthoDB" id="1625426at2"/>
<comment type="caution">
    <text evidence="2">The sequence shown here is derived from an EMBL/GenBank/DDBJ whole genome shotgun (WGS) entry which is preliminary data.</text>
</comment>
<keyword evidence="4" id="KW-1185">Reference proteome</keyword>